<feature type="region of interest" description="Disordered" evidence="1">
    <location>
        <begin position="444"/>
        <end position="467"/>
    </location>
</feature>
<evidence type="ECO:0000256" key="1">
    <source>
        <dbReference type="SAM" id="MobiDB-lite"/>
    </source>
</evidence>
<organism evidence="3 4">
    <name type="scientific">Prosthecomicrobium pneumaticum</name>
    <dbReference type="NCBI Taxonomy" id="81895"/>
    <lineage>
        <taxon>Bacteria</taxon>
        <taxon>Pseudomonadati</taxon>
        <taxon>Pseudomonadota</taxon>
        <taxon>Alphaproteobacteria</taxon>
        <taxon>Hyphomicrobiales</taxon>
        <taxon>Kaistiaceae</taxon>
        <taxon>Prosthecomicrobium</taxon>
    </lineage>
</organism>
<sequence length="1706" mass="162443">MSLVLGGGAASADPVDYTTPTSQSDTGTAADPVTGIPGTGLSGTTGSAASYSCDQMSWGIACAAFYSFGSYTTHAGGTGIDAPSGASSTTISASGTSVTASPSGTPDAGTYTVSVSQLASAMTLSTGTGTALTASTPLNSGNAFDIVITPEGESAVTIAMPAGSTLADVETAINGHSWTGATFAAETADVTIPGTPPTTVTVLTVSGEIGDGHDFTVSTQARNAGGTLILTGSDPTPVSELALNPPAAVTFGDPPNEVTVTPLGAQSQDAIYTINSVPYTSPTNSPTEGGFTYQLVDTGDTVLTVASILDNVPAGSDGATGGASAPLAYAAEASAITVGGATAFTLSTTGGAGGAAQIGGTGGMGGAGGVGDTGTVPVLMAIIFPPLVVPNTSAYAVSGGVGGVGGTGGNGGTGGTGGIGGDIDFSLDGPATATAGMLADLASTGGQGGAGGEGGTGGQGGTGADAVSAVESSGALPTLVSAAANSGGTGGVGGAAGAGGTGGVGGTVDLSATFGAATVTNGFIAESTGGVGGTGGEGGTGGQGGTGGAGTAFTASLLGTAERAGGTGGTGGLGGDGATGGTGGAGGAATATFDAGTLTATQIGIAARSAGGTGGVGGEGGTGGQGGTGGAGIGAQIEYQSIAGDGGSAGMGGEGGTGGKGGTGGTGGTATVTTTDPLALIVAGKTAILAESLGGVGGAGGVGGTGGQGGTGGEAGHVATPLTESAGVSGDGGAGGQGGTGGVGGGGGNGGAVVVTNVATLATTGADHASAILAQSLGGIAGGAGAAGAAGAAGLGGEGGSEESCNTDVVPLCKTATWTAGADGTLGLAGTAGAPSDVGGSGGTVTVTNHGAVGTVGTRSDGITALSVGGVNGDGFYVAQNLFWDGTPVGAQAGAAGAVTVTNDAALTVAGDESAGIMALSIATDADSGDVTVSNAGTVRLGGASSYGVVARSMVYDPVGVGQSGDVSVSNAGGVIEGFTAIGLYASSESEIGDSGTVSIDNTGGRVASTAAGTNSAVLGESLSATGDSGPVSFDNTDGVVDWNGTFRAVRLVSSAASGDAGDVTATSSGSIACAGAGCIALEVESTGAGTLGDLTVTNKGLISGGTGGQAIALVGGATNSVVNDAEGDLEDPATLVTLGGIADTVISGTSGNDSIENRNGGLIVGSIWLGSGTNALLNGAGSTYDSGKTVYLGSGNLFTNNGYFSPGGVDSVMSASNANGLTTITGNYLQNADAQLVVDIAFQTGAPALDYTDFVAVTGTAQLDGYVTLNPATGAGKPGTFHIPILSAAGGLTDDGLSIYPTFSTGTPSTTAVFQASLDFEDGSPDTLYLDYDVDYAPDGLTPNANRYGEAVNAIQSFGVPAYQVIADELLQIPTLPELQAAYDSLDGEALNAVPGATFAARAAFASAMLGQADGAIGCRFDPQRPLPECAEESEAWFGATRLEGDRDGNPNTATTEQTVNDLSGGYQRRLSPNALVGVAFSMGDAPFSVPDRWSSGSVVSQTLGLYAAAWSDAGPYVKGLVTGGRTENGISRLALGRLVTGSFDAAALGMAAEVGVRHQFGGLAISPFVLAQLDWLKQPSWSEDEPIYGNHYDGSDVYSRIVSAGARFDLLGPVGENLLFGATGRVAYAHQFDTDRSLTAYSLAAPGFRWMVEGLSSPADIVEADLGLTLRDIEGFLDLTGKGLVRAYSGGWATGAQFSLAHHF</sequence>
<evidence type="ECO:0000313" key="3">
    <source>
        <dbReference type="EMBL" id="MBB5753928.1"/>
    </source>
</evidence>
<dbReference type="SMART" id="SM00869">
    <property type="entry name" value="Autotransporter"/>
    <property type="match status" value="1"/>
</dbReference>
<feature type="compositionally biased region" description="Gly residues" evidence="1">
    <location>
        <begin position="645"/>
        <end position="668"/>
    </location>
</feature>
<feature type="compositionally biased region" description="Polar residues" evidence="1">
    <location>
        <begin position="18"/>
        <end position="27"/>
    </location>
</feature>
<gene>
    <name evidence="3" type="ORF">GGQ63_003003</name>
</gene>
<keyword evidence="4" id="KW-1185">Reference proteome</keyword>
<dbReference type="EMBL" id="JACHOO010000006">
    <property type="protein sequence ID" value="MBB5753928.1"/>
    <property type="molecule type" value="Genomic_DNA"/>
</dbReference>
<evidence type="ECO:0000313" key="4">
    <source>
        <dbReference type="Proteomes" id="UP000523821"/>
    </source>
</evidence>
<reference evidence="3 4" key="1">
    <citation type="submission" date="2020-08" db="EMBL/GenBank/DDBJ databases">
        <title>Genomic Encyclopedia of Type Strains, Phase IV (KMG-IV): sequencing the most valuable type-strain genomes for metagenomic binning, comparative biology and taxonomic classification.</title>
        <authorList>
            <person name="Goeker M."/>
        </authorList>
    </citation>
    <scope>NUCLEOTIDE SEQUENCE [LARGE SCALE GENOMIC DNA]</scope>
    <source>
        <strain evidence="3 4">DSM 16268</strain>
    </source>
</reference>
<dbReference type="RefSeq" id="WP_183857180.1">
    <property type="nucleotide sequence ID" value="NZ_JACHOO010000006.1"/>
</dbReference>
<feature type="compositionally biased region" description="Gly residues" evidence="1">
    <location>
        <begin position="729"/>
        <end position="742"/>
    </location>
</feature>
<feature type="compositionally biased region" description="Low complexity" evidence="1">
    <location>
        <begin position="84"/>
        <end position="101"/>
    </location>
</feature>
<feature type="region of interest" description="Disordered" evidence="1">
    <location>
        <begin position="705"/>
        <end position="742"/>
    </location>
</feature>
<dbReference type="SUPFAM" id="SSF103515">
    <property type="entry name" value="Autotransporter"/>
    <property type="match status" value="1"/>
</dbReference>
<feature type="region of interest" description="Disordered" evidence="1">
    <location>
        <begin position="84"/>
        <end position="107"/>
    </location>
</feature>
<evidence type="ECO:0000259" key="2">
    <source>
        <dbReference type="PROSITE" id="PS51208"/>
    </source>
</evidence>
<name>A0A7W9FNI1_9HYPH</name>
<feature type="compositionally biased region" description="Gly residues" evidence="1">
    <location>
        <begin position="530"/>
        <end position="550"/>
    </location>
</feature>
<feature type="compositionally biased region" description="Gly residues" evidence="1">
    <location>
        <begin position="445"/>
        <end position="463"/>
    </location>
</feature>
<dbReference type="Proteomes" id="UP000523821">
    <property type="component" value="Unassembled WGS sequence"/>
</dbReference>
<dbReference type="InterPro" id="IPR005546">
    <property type="entry name" value="Autotransporte_beta"/>
</dbReference>
<proteinExistence type="predicted"/>
<feature type="domain" description="Autotransporter" evidence="2">
    <location>
        <begin position="1430"/>
        <end position="1702"/>
    </location>
</feature>
<dbReference type="PROSITE" id="PS51208">
    <property type="entry name" value="AUTOTRANSPORTER"/>
    <property type="match status" value="1"/>
</dbReference>
<feature type="compositionally biased region" description="Gly residues" evidence="1">
    <location>
        <begin position="705"/>
        <end position="715"/>
    </location>
</feature>
<feature type="region of interest" description="Disordered" evidence="1">
    <location>
        <begin position="530"/>
        <end position="551"/>
    </location>
</feature>
<feature type="region of interest" description="Disordered" evidence="1">
    <location>
        <begin position="1"/>
        <end position="38"/>
    </location>
</feature>
<dbReference type="InterPro" id="IPR036709">
    <property type="entry name" value="Autotransporte_beta_dom_sf"/>
</dbReference>
<comment type="caution">
    <text evidence="3">The sequence shown here is derived from an EMBL/GenBank/DDBJ whole genome shotgun (WGS) entry which is preliminary data.</text>
</comment>
<protein>
    <recommendedName>
        <fullName evidence="2">Autotransporter domain-containing protein</fullName>
    </recommendedName>
</protein>
<accession>A0A7W9FNI1</accession>
<feature type="region of interest" description="Disordered" evidence="1">
    <location>
        <begin position="645"/>
        <end position="670"/>
    </location>
</feature>